<protein>
    <submittedName>
        <fullName evidence="2">Uncharacterized protein</fullName>
    </submittedName>
</protein>
<evidence type="ECO:0000256" key="1">
    <source>
        <dbReference type="SAM" id="MobiDB-lite"/>
    </source>
</evidence>
<comment type="caution">
    <text evidence="2">The sequence shown here is derived from an EMBL/GenBank/DDBJ whole genome shotgun (WGS) entry which is preliminary data.</text>
</comment>
<organism evidence="2 3">
    <name type="scientific">Thermoactinomyces daqus</name>
    <dbReference type="NCBI Taxonomy" id="1329516"/>
    <lineage>
        <taxon>Bacteria</taxon>
        <taxon>Bacillati</taxon>
        <taxon>Bacillota</taxon>
        <taxon>Bacilli</taxon>
        <taxon>Bacillales</taxon>
        <taxon>Thermoactinomycetaceae</taxon>
        <taxon>Thermoactinomyces</taxon>
    </lineage>
</organism>
<feature type="region of interest" description="Disordered" evidence="1">
    <location>
        <begin position="14"/>
        <end position="79"/>
    </location>
</feature>
<accession>A0A7W2AHZ7</accession>
<feature type="compositionally biased region" description="Basic residues" evidence="1">
    <location>
        <begin position="68"/>
        <end position="79"/>
    </location>
</feature>
<name>A0A7W2AHZ7_9BACL</name>
<evidence type="ECO:0000313" key="2">
    <source>
        <dbReference type="EMBL" id="MBA4542219.1"/>
    </source>
</evidence>
<dbReference type="RefSeq" id="WP_033099689.1">
    <property type="nucleotide sequence ID" value="NZ_JACEIP010000005.1"/>
</dbReference>
<proteinExistence type="predicted"/>
<sequence length="79" mass="9160">MKVIALLHYIFSKNRQDEQLPQEMEAKPAPAGGEPYTPRGVRTVRREGRRNQSPRGGQALGSYPTLKMPKKRRKNWRSR</sequence>
<gene>
    <name evidence="2" type="ORF">H1164_04800</name>
</gene>
<dbReference type="AlphaFoldDB" id="A0A7W2AHZ7"/>
<keyword evidence="3" id="KW-1185">Reference proteome</keyword>
<dbReference type="Proteomes" id="UP000530514">
    <property type="component" value="Unassembled WGS sequence"/>
</dbReference>
<reference evidence="2 3" key="1">
    <citation type="submission" date="2020-07" db="EMBL/GenBank/DDBJ databases">
        <authorList>
            <person name="Feng H."/>
        </authorList>
    </citation>
    <scope>NUCLEOTIDE SEQUENCE [LARGE SCALE GENOMIC DNA]</scope>
    <source>
        <strain evidence="3">s-11</strain>
    </source>
</reference>
<evidence type="ECO:0000313" key="3">
    <source>
        <dbReference type="Proteomes" id="UP000530514"/>
    </source>
</evidence>
<dbReference type="EMBL" id="JACEIP010000005">
    <property type="protein sequence ID" value="MBA4542219.1"/>
    <property type="molecule type" value="Genomic_DNA"/>
</dbReference>